<evidence type="ECO:0000256" key="1">
    <source>
        <dbReference type="ARBA" id="ARBA00001954"/>
    </source>
</evidence>
<dbReference type="PRINTS" id="PR00075">
    <property type="entry name" value="FACDDSATRASE"/>
</dbReference>
<reference evidence="15" key="1">
    <citation type="submission" date="2021-05" db="EMBL/GenBank/DDBJ databases">
        <authorList>
            <person name="Pietrasiak N."/>
            <person name="Ward R."/>
            <person name="Stajich J.E."/>
            <person name="Kurbessoian T."/>
        </authorList>
    </citation>
    <scope>NUCLEOTIDE SEQUENCE</scope>
    <source>
        <strain evidence="15">JT2-VF2</strain>
    </source>
</reference>
<evidence type="ECO:0000256" key="13">
    <source>
        <dbReference type="SAM" id="Phobius"/>
    </source>
</evidence>
<keyword evidence="6" id="KW-0276">Fatty acid metabolism</keyword>
<evidence type="ECO:0000256" key="12">
    <source>
        <dbReference type="ARBA" id="ARBA00023160"/>
    </source>
</evidence>
<dbReference type="InterPro" id="IPR005804">
    <property type="entry name" value="FA_desaturase_dom"/>
</dbReference>
<feature type="transmembrane region" description="Helical" evidence="13">
    <location>
        <begin position="20"/>
        <end position="49"/>
    </location>
</feature>
<keyword evidence="11 13" id="KW-0472">Membrane</keyword>
<evidence type="ECO:0000256" key="3">
    <source>
        <dbReference type="ARBA" id="ARBA00008749"/>
    </source>
</evidence>
<dbReference type="Pfam" id="PF00487">
    <property type="entry name" value="FA_desaturase"/>
    <property type="match status" value="1"/>
</dbReference>
<keyword evidence="7 13" id="KW-1133">Transmembrane helix</keyword>
<evidence type="ECO:0000313" key="16">
    <source>
        <dbReference type="Proteomes" id="UP000715781"/>
    </source>
</evidence>
<evidence type="ECO:0000256" key="9">
    <source>
        <dbReference type="ARBA" id="ARBA00023004"/>
    </source>
</evidence>
<reference evidence="15" key="2">
    <citation type="journal article" date="2022" name="Microbiol. Resour. Announc.">
        <title>Metagenome Sequencing to Explore Phylogenomics of Terrestrial Cyanobacteria.</title>
        <authorList>
            <person name="Ward R.D."/>
            <person name="Stajich J.E."/>
            <person name="Johansen J.R."/>
            <person name="Huntemann M."/>
            <person name="Clum A."/>
            <person name="Foster B."/>
            <person name="Foster B."/>
            <person name="Roux S."/>
            <person name="Palaniappan K."/>
            <person name="Varghese N."/>
            <person name="Mukherjee S."/>
            <person name="Reddy T.B.K."/>
            <person name="Daum C."/>
            <person name="Copeland A."/>
            <person name="Chen I.A."/>
            <person name="Ivanova N.N."/>
            <person name="Kyrpides N.C."/>
            <person name="Shapiro N."/>
            <person name="Eloe-Fadrosh E.A."/>
            <person name="Pietrasiak N."/>
        </authorList>
    </citation>
    <scope>NUCLEOTIDE SEQUENCE</scope>
    <source>
        <strain evidence="15">JT2-VF2</strain>
    </source>
</reference>
<feature type="domain" description="Fatty acid desaturase" evidence="14">
    <location>
        <begin position="33"/>
        <end position="262"/>
    </location>
</feature>
<keyword evidence="8 15" id="KW-0560">Oxidoreductase</keyword>
<evidence type="ECO:0000256" key="11">
    <source>
        <dbReference type="ARBA" id="ARBA00023136"/>
    </source>
</evidence>
<comment type="caution">
    <text evidence="15">The sequence shown here is derived from an EMBL/GenBank/DDBJ whole genome shotgun (WGS) entry which is preliminary data.</text>
</comment>
<evidence type="ECO:0000256" key="7">
    <source>
        <dbReference type="ARBA" id="ARBA00022989"/>
    </source>
</evidence>
<dbReference type="AlphaFoldDB" id="A0A951Q3N3"/>
<name>A0A951Q3N3_9NOST</name>
<evidence type="ECO:0000259" key="14">
    <source>
        <dbReference type="Pfam" id="PF00487"/>
    </source>
</evidence>
<dbReference type="CDD" id="cd03505">
    <property type="entry name" value="Delta9-FADS-like"/>
    <property type="match status" value="1"/>
</dbReference>
<dbReference type="PANTHER" id="PTHR11351:SF31">
    <property type="entry name" value="DESATURASE 1, ISOFORM A-RELATED"/>
    <property type="match status" value="1"/>
</dbReference>
<dbReference type="GO" id="GO:0006633">
    <property type="term" value="P:fatty acid biosynthetic process"/>
    <property type="evidence" value="ECO:0007669"/>
    <property type="project" value="UniProtKB-KW"/>
</dbReference>
<organism evidence="15 16">
    <name type="scientific">Mojavia pulchra JT2-VF2</name>
    <dbReference type="NCBI Taxonomy" id="287848"/>
    <lineage>
        <taxon>Bacteria</taxon>
        <taxon>Bacillati</taxon>
        <taxon>Cyanobacteriota</taxon>
        <taxon>Cyanophyceae</taxon>
        <taxon>Nostocales</taxon>
        <taxon>Nostocaceae</taxon>
    </lineage>
</organism>
<comment type="similarity">
    <text evidence="3">Belongs to the fatty acid desaturase type 2 family.</text>
</comment>
<dbReference type="EC" id="1.14.19.-" evidence="15"/>
<protein>
    <submittedName>
        <fullName evidence="15">Fatty acid desaturase</fullName>
        <ecNumber evidence="15">1.14.19.-</ecNumber>
    </submittedName>
</protein>
<dbReference type="InterPro" id="IPR015876">
    <property type="entry name" value="Acyl-CoA_DS"/>
</dbReference>
<gene>
    <name evidence="15" type="ORF">KME32_27035</name>
</gene>
<keyword evidence="10" id="KW-0443">Lipid metabolism</keyword>
<keyword evidence="4" id="KW-0444">Lipid biosynthesis</keyword>
<comment type="subcellular location">
    <subcellularLocation>
        <location evidence="2">Membrane</location>
        <topology evidence="2">Multi-pass membrane protein</topology>
    </subcellularLocation>
</comment>
<evidence type="ECO:0000256" key="2">
    <source>
        <dbReference type="ARBA" id="ARBA00004141"/>
    </source>
</evidence>
<feature type="transmembrane region" description="Helical" evidence="13">
    <location>
        <begin position="152"/>
        <end position="173"/>
    </location>
</feature>
<evidence type="ECO:0000256" key="8">
    <source>
        <dbReference type="ARBA" id="ARBA00023002"/>
    </source>
</evidence>
<keyword evidence="5 13" id="KW-0812">Transmembrane</keyword>
<keyword evidence="12" id="KW-0275">Fatty acid biosynthesis</keyword>
<sequence>MLSRQEYKIDILGNIPFISIHIGSLLIFWVGFSWAALITCFALWFIRMFGVTAGYHRYFSHRTYKTTRWFQFILAVLGNSSAQLGPLWWAAHHRHHHRYADTKQDIHSPIVHGLWWSHIGWVMCPEYSKTDERNVRDFAQYPELQWLNRFHMVVPIVLAVTLAAIGLLLQHYIPQLKTTGLQMLVWGFFFSTLLLYHSTFTINSLAHIFGYRRFNTTDTSRNNWFLALITLGEGWHNNHHYYPASERQGFYWWEIDVTHYILKLLAWLGIVWNLRTPPSQIYEQLSLKSANKTSQIIKIGDSDVD</sequence>
<feature type="transmembrane region" description="Helical" evidence="13">
    <location>
        <begin position="69"/>
        <end position="89"/>
    </location>
</feature>
<evidence type="ECO:0000313" key="15">
    <source>
        <dbReference type="EMBL" id="MBW4564712.1"/>
    </source>
</evidence>
<proteinExistence type="inferred from homology"/>
<accession>A0A951Q3N3</accession>
<dbReference type="GO" id="GO:0016020">
    <property type="term" value="C:membrane"/>
    <property type="evidence" value="ECO:0007669"/>
    <property type="project" value="UniProtKB-SubCell"/>
</dbReference>
<evidence type="ECO:0000256" key="6">
    <source>
        <dbReference type="ARBA" id="ARBA00022832"/>
    </source>
</evidence>
<dbReference type="GO" id="GO:0016717">
    <property type="term" value="F:oxidoreductase activity, acting on paired donors, with oxidation of a pair of donors resulting in the reduction of molecular oxygen to two molecules of water"/>
    <property type="evidence" value="ECO:0007669"/>
    <property type="project" value="InterPro"/>
</dbReference>
<feature type="transmembrane region" description="Helical" evidence="13">
    <location>
        <begin position="185"/>
        <end position="206"/>
    </location>
</feature>
<comment type="cofactor">
    <cofactor evidence="1">
        <name>Fe(2+)</name>
        <dbReference type="ChEBI" id="CHEBI:29033"/>
    </cofactor>
</comment>
<evidence type="ECO:0000256" key="5">
    <source>
        <dbReference type="ARBA" id="ARBA00022692"/>
    </source>
</evidence>
<dbReference type="Proteomes" id="UP000715781">
    <property type="component" value="Unassembled WGS sequence"/>
</dbReference>
<keyword evidence="9" id="KW-0408">Iron</keyword>
<evidence type="ECO:0000256" key="4">
    <source>
        <dbReference type="ARBA" id="ARBA00022516"/>
    </source>
</evidence>
<dbReference type="EMBL" id="JAHHHN010000025">
    <property type="protein sequence ID" value="MBW4564712.1"/>
    <property type="molecule type" value="Genomic_DNA"/>
</dbReference>
<evidence type="ECO:0000256" key="10">
    <source>
        <dbReference type="ARBA" id="ARBA00023098"/>
    </source>
</evidence>
<dbReference type="PANTHER" id="PTHR11351">
    <property type="entry name" value="ACYL-COA DESATURASE"/>
    <property type="match status" value="1"/>
</dbReference>